<dbReference type="Proteomes" id="UP000321567">
    <property type="component" value="Unassembled WGS sequence"/>
</dbReference>
<organism evidence="2 3">
    <name type="scientific">Pararhodospirillum oryzae</name>
    <dbReference type="NCBI Taxonomy" id="478448"/>
    <lineage>
        <taxon>Bacteria</taxon>
        <taxon>Pseudomonadati</taxon>
        <taxon>Pseudomonadota</taxon>
        <taxon>Alphaproteobacteria</taxon>
        <taxon>Rhodospirillales</taxon>
        <taxon>Rhodospirillaceae</taxon>
        <taxon>Pararhodospirillum</taxon>
    </lineage>
</organism>
<comment type="caution">
    <text evidence="2">The sequence shown here is derived from an EMBL/GenBank/DDBJ whole genome shotgun (WGS) entry which is preliminary data.</text>
</comment>
<dbReference type="AlphaFoldDB" id="A0A512H7Z1"/>
<sequence>MGTGASIRPGEGEKEAPARNAGSTRPGEDSAPSSRSREARARGFRNATAPLLRQFKNALRHDLGEILDLTVLYGSRAMGHEGEAVSWEVAVLLTDERDPALIRRSLTRAVRQATLGTPARLDAVALTPMGLKRGGPLLEHLAQHGIPF</sequence>
<evidence type="ECO:0008006" key="4">
    <source>
        <dbReference type="Google" id="ProtNLM"/>
    </source>
</evidence>
<evidence type="ECO:0000313" key="3">
    <source>
        <dbReference type="Proteomes" id="UP000321567"/>
    </source>
</evidence>
<dbReference type="EMBL" id="BJZO01000041">
    <property type="protein sequence ID" value="GEO81577.1"/>
    <property type="molecule type" value="Genomic_DNA"/>
</dbReference>
<dbReference type="RefSeq" id="WP_147163611.1">
    <property type="nucleotide sequence ID" value="NZ_BJZO01000041.1"/>
</dbReference>
<evidence type="ECO:0000313" key="2">
    <source>
        <dbReference type="EMBL" id="GEO81577.1"/>
    </source>
</evidence>
<evidence type="ECO:0000256" key="1">
    <source>
        <dbReference type="SAM" id="MobiDB-lite"/>
    </source>
</evidence>
<name>A0A512H7Z1_9PROT</name>
<gene>
    <name evidence="2" type="ORF">ROR02_17080</name>
</gene>
<proteinExistence type="predicted"/>
<protein>
    <recommendedName>
        <fullName evidence="4">Polymerase nucleotidyl transferase domain-containing protein</fullName>
    </recommendedName>
</protein>
<accession>A0A512H7Z1</accession>
<reference evidence="2 3" key="1">
    <citation type="submission" date="2019-07" db="EMBL/GenBank/DDBJ databases">
        <title>Whole genome shotgun sequence of Rhodospirillum oryzae NBRC 107573.</title>
        <authorList>
            <person name="Hosoyama A."/>
            <person name="Uohara A."/>
            <person name="Ohji S."/>
            <person name="Ichikawa N."/>
        </authorList>
    </citation>
    <scope>NUCLEOTIDE SEQUENCE [LARGE SCALE GENOMIC DNA]</scope>
    <source>
        <strain evidence="2 3">NBRC 107573</strain>
    </source>
</reference>
<feature type="region of interest" description="Disordered" evidence="1">
    <location>
        <begin position="1"/>
        <end position="46"/>
    </location>
</feature>
<keyword evidence="3" id="KW-1185">Reference proteome</keyword>